<evidence type="ECO:0000313" key="2">
    <source>
        <dbReference type="EMBL" id="KAL0168838.1"/>
    </source>
</evidence>
<dbReference type="Proteomes" id="UP001529510">
    <property type="component" value="Unassembled WGS sequence"/>
</dbReference>
<keyword evidence="3" id="KW-1185">Reference proteome</keyword>
<evidence type="ECO:0000256" key="1">
    <source>
        <dbReference type="SAM" id="MobiDB-lite"/>
    </source>
</evidence>
<accession>A0ABD0P417</accession>
<protein>
    <submittedName>
        <fullName evidence="2">Uncharacterized protein</fullName>
    </submittedName>
</protein>
<feature type="compositionally biased region" description="Low complexity" evidence="1">
    <location>
        <begin position="26"/>
        <end position="41"/>
    </location>
</feature>
<reference evidence="2 3" key="1">
    <citation type="submission" date="2024-05" db="EMBL/GenBank/DDBJ databases">
        <title>Genome sequencing and assembly of Indian major carp, Cirrhinus mrigala (Hamilton, 1822).</title>
        <authorList>
            <person name="Mohindra V."/>
            <person name="Chowdhury L.M."/>
            <person name="Lal K."/>
            <person name="Jena J.K."/>
        </authorList>
    </citation>
    <scope>NUCLEOTIDE SEQUENCE [LARGE SCALE GENOMIC DNA]</scope>
    <source>
        <strain evidence="2">CM1030</strain>
        <tissue evidence="2">Blood</tissue>
    </source>
</reference>
<comment type="caution">
    <text evidence="2">The sequence shown here is derived from an EMBL/GenBank/DDBJ whole genome shotgun (WGS) entry which is preliminary data.</text>
</comment>
<proteinExistence type="predicted"/>
<name>A0ABD0P417_CIRMR</name>
<dbReference type="EMBL" id="JAMKFB020000018">
    <property type="protein sequence ID" value="KAL0168838.1"/>
    <property type="molecule type" value="Genomic_DNA"/>
</dbReference>
<feature type="region of interest" description="Disordered" evidence="1">
    <location>
        <begin position="1"/>
        <end position="62"/>
    </location>
</feature>
<organism evidence="2 3">
    <name type="scientific">Cirrhinus mrigala</name>
    <name type="common">Mrigala</name>
    <dbReference type="NCBI Taxonomy" id="683832"/>
    <lineage>
        <taxon>Eukaryota</taxon>
        <taxon>Metazoa</taxon>
        <taxon>Chordata</taxon>
        <taxon>Craniata</taxon>
        <taxon>Vertebrata</taxon>
        <taxon>Euteleostomi</taxon>
        <taxon>Actinopterygii</taxon>
        <taxon>Neopterygii</taxon>
        <taxon>Teleostei</taxon>
        <taxon>Ostariophysi</taxon>
        <taxon>Cypriniformes</taxon>
        <taxon>Cyprinidae</taxon>
        <taxon>Labeoninae</taxon>
        <taxon>Labeonini</taxon>
        <taxon>Cirrhinus</taxon>
    </lineage>
</organism>
<sequence>MSGAPMETQPSVHPVQSDEGDELFLSTGEEGIGESIGPPTERSSEKPMPEAPIIISPPQTHKPNMYDLEWRAGRDWGIPINAYFVKYRK</sequence>
<evidence type="ECO:0000313" key="3">
    <source>
        <dbReference type="Proteomes" id="UP001529510"/>
    </source>
</evidence>
<gene>
    <name evidence="2" type="ORF">M9458_037060</name>
</gene>
<dbReference type="AlphaFoldDB" id="A0ABD0P417"/>
<feature type="non-terminal residue" evidence="2">
    <location>
        <position position="89"/>
    </location>
</feature>